<dbReference type="GO" id="GO:0005524">
    <property type="term" value="F:ATP binding"/>
    <property type="evidence" value="ECO:0007669"/>
    <property type="project" value="InterPro"/>
</dbReference>
<dbReference type="SUPFAM" id="SSF56091">
    <property type="entry name" value="DNA ligase/mRNA capping enzyme, catalytic domain"/>
    <property type="match status" value="1"/>
</dbReference>
<feature type="domain" description="mRNA capping enzyme adenylation" evidence="1">
    <location>
        <begin position="1"/>
        <end position="50"/>
    </location>
</feature>
<dbReference type="InterPro" id="IPR001339">
    <property type="entry name" value="mRNA_cap_enzyme_adenylation"/>
</dbReference>
<organism evidence="2">
    <name type="scientific">Arundo donax</name>
    <name type="common">Giant reed</name>
    <name type="synonym">Donax arundinaceus</name>
    <dbReference type="NCBI Taxonomy" id="35708"/>
    <lineage>
        <taxon>Eukaryota</taxon>
        <taxon>Viridiplantae</taxon>
        <taxon>Streptophyta</taxon>
        <taxon>Embryophyta</taxon>
        <taxon>Tracheophyta</taxon>
        <taxon>Spermatophyta</taxon>
        <taxon>Magnoliopsida</taxon>
        <taxon>Liliopsida</taxon>
        <taxon>Poales</taxon>
        <taxon>Poaceae</taxon>
        <taxon>PACMAD clade</taxon>
        <taxon>Arundinoideae</taxon>
        <taxon>Arundineae</taxon>
        <taxon>Arundo</taxon>
    </lineage>
</organism>
<evidence type="ECO:0000259" key="1">
    <source>
        <dbReference type="Pfam" id="PF01331"/>
    </source>
</evidence>
<dbReference type="Pfam" id="PF01331">
    <property type="entry name" value="mRNA_cap_enzyme"/>
    <property type="match status" value="1"/>
</dbReference>
<reference evidence="2" key="2">
    <citation type="journal article" date="2015" name="Data Brief">
        <title>Shoot transcriptome of the giant reed, Arundo donax.</title>
        <authorList>
            <person name="Barrero R.A."/>
            <person name="Guerrero F.D."/>
            <person name="Moolhuijzen P."/>
            <person name="Goolsby J.A."/>
            <person name="Tidwell J."/>
            <person name="Bellgard S.E."/>
            <person name="Bellgard M.I."/>
        </authorList>
    </citation>
    <scope>NUCLEOTIDE SEQUENCE</scope>
    <source>
        <tissue evidence="2">Shoot tissue taken approximately 20 cm above the soil surface</tissue>
    </source>
</reference>
<evidence type="ECO:0000313" key="2">
    <source>
        <dbReference type="EMBL" id="JAD79871.1"/>
    </source>
</evidence>
<name>A0A0A9CW81_ARUDO</name>
<protein>
    <recommendedName>
        <fullName evidence="1">mRNA capping enzyme adenylation domain-containing protein</fullName>
    </recommendedName>
</protein>
<dbReference type="EMBL" id="GBRH01218024">
    <property type="protein sequence ID" value="JAD79871.1"/>
    <property type="molecule type" value="Transcribed_RNA"/>
</dbReference>
<reference evidence="2" key="1">
    <citation type="submission" date="2014-09" db="EMBL/GenBank/DDBJ databases">
        <authorList>
            <person name="Magalhaes I.L.F."/>
            <person name="Oliveira U."/>
            <person name="Santos F.R."/>
            <person name="Vidigal T.H.D.A."/>
            <person name="Brescovit A.D."/>
            <person name="Santos A.J."/>
        </authorList>
    </citation>
    <scope>NUCLEOTIDE SEQUENCE</scope>
    <source>
        <tissue evidence="2">Shoot tissue taken approximately 20 cm above the soil surface</tissue>
    </source>
</reference>
<accession>A0A0A9CW81</accession>
<dbReference type="Gene3D" id="3.30.470.30">
    <property type="entry name" value="DNA ligase/mRNA capping enzyme"/>
    <property type="match status" value="1"/>
</dbReference>
<dbReference type="GO" id="GO:0004484">
    <property type="term" value="F:mRNA guanylyltransferase activity"/>
    <property type="evidence" value="ECO:0007669"/>
    <property type="project" value="InterPro"/>
</dbReference>
<sequence>MRFPCKKPSEGLHEMTLLDGEMIIDNVPNSGLKRRYLAYDLMALDSVSQTKVRWCVE</sequence>
<proteinExistence type="predicted"/>
<dbReference type="GO" id="GO:0006370">
    <property type="term" value="P:7-methylguanosine mRNA capping"/>
    <property type="evidence" value="ECO:0007669"/>
    <property type="project" value="InterPro"/>
</dbReference>
<dbReference type="AlphaFoldDB" id="A0A0A9CW81"/>